<dbReference type="InterPro" id="IPR008795">
    <property type="entry name" value="Prominin"/>
</dbReference>
<feature type="transmembrane region" description="Helical" evidence="7">
    <location>
        <begin position="346"/>
        <end position="368"/>
    </location>
</feature>
<dbReference type="AlphaFoldDB" id="A0A6I8VN57"/>
<comment type="similarity">
    <text evidence="2">Belongs to the prominin family.</text>
</comment>
<evidence type="ECO:0000256" key="5">
    <source>
        <dbReference type="ARBA" id="ARBA00023136"/>
    </source>
</evidence>
<gene>
    <name evidence="9" type="primary">LOC6897231</name>
</gene>
<dbReference type="Pfam" id="PF05478">
    <property type="entry name" value="Prominin"/>
    <property type="match status" value="1"/>
</dbReference>
<evidence type="ECO:0000256" key="7">
    <source>
        <dbReference type="SAM" id="Phobius"/>
    </source>
</evidence>
<keyword evidence="3 7" id="KW-0812">Transmembrane</keyword>
<dbReference type="RefSeq" id="XP_033232298.1">
    <property type="nucleotide sequence ID" value="XM_033376407.1"/>
</dbReference>
<keyword evidence="5 7" id="KW-0472">Membrane</keyword>
<sequence length="801" mass="90543">MKLGPKAIKDDWADWLNAFWLMWLWVLLLVALIILVPFAGVVYFCLCCHRCKLGCPACQSDVNRRRILWSICLLLILPFIAGSMGLAFLSNGMLERGLDNTKIAIEMGSVDTCNFLKDVSDHIRHLFVKNYQELETHLVTTIVEAPKHLFKDLNDVAEGNAVAELNRIIGNIVPAIQNIKLAKQAQADTKEVSLRLRNALRGVKRDVNHAAVVLCGSFDCMKFLQTSGIEYMDTSRCLHLDEVPESDRMLVDLNNMYKDIKGRPGRWIARLRGVSKKIKDEMARVSPPIIRDIRKGGVLFTKEAARIEEIIDVVMSDIHIGTMRASRAFEDLYDKFNETRQYVVQYIAVSLLGILSILVLSLIVGCLAPRPTGASNEYFTKRIAAYMMILAMILIYCALSVMLGVVLFYFVIGGVAYKGACAPLREMKSSALLKQLDSEIDLRTMFSFRNMDVPAVNVSADPIRVSSVIKACQGNDYLFNFLDENRIFDIDDFLRLRIVTPVERKQDTNLDLSKEFILTEEDRNVFLNRMENTEGGLFHSDLWLDLICEDLSILNLDHMGQSIRALGRSLSWNNYAAASVAFENAYVSLVSVKANFYYGLEKNFRLMAKHLKIIDEAVLYENYNLGDSIKILKEKVVAAEKFIRDQGTSYITSLGQNLTAVVEDQIKNYIRMIVREAQTKIGYCRPLTYIYDRGLELVCNRMVDPINGYWMGVVMAAFLLMPVLCISHRLQCLYKQHKVPPIRAIRATHTCPFCNGDLSRTSGGHIVVIGPDSAETKSFHVENTIEEIVNINDGDGKNKLD</sequence>
<feature type="transmembrane region" description="Helical" evidence="7">
    <location>
        <begin position="389"/>
        <end position="412"/>
    </location>
</feature>
<dbReference type="InParanoid" id="A0A6I8VN57"/>
<feature type="transmembrane region" description="Helical" evidence="7">
    <location>
        <begin position="20"/>
        <end position="46"/>
    </location>
</feature>
<evidence type="ECO:0000256" key="6">
    <source>
        <dbReference type="ARBA" id="ARBA00023180"/>
    </source>
</evidence>
<evidence type="ECO:0000256" key="4">
    <source>
        <dbReference type="ARBA" id="ARBA00022989"/>
    </source>
</evidence>
<evidence type="ECO:0000313" key="9">
    <source>
        <dbReference type="RefSeq" id="XP_033232298.1"/>
    </source>
</evidence>
<keyword evidence="6" id="KW-0325">Glycoprotein</keyword>
<dbReference type="GO" id="GO:0016020">
    <property type="term" value="C:membrane"/>
    <property type="evidence" value="ECO:0007669"/>
    <property type="project" value="UniProtKB-SubCell"/>
</dbReference>
<dbReference type="PANTHER" id="PTHR22730">
    <property type="entry name" value="PROMININ PROM PROTEIN"/>
    <property type="match status" value="1"/>
</dbReference>
<dbReference type="Proteomes" id="UP000001819">
    <property type="component" value="Chromosome 2"/>
</dbReference>
<evidence type="ECO:0000256" key="2">
    <source>
        <dbReference type="ARBA" id="ARBA00006058"/>
    </source>
</evidence>
<evidence type="ECO:0000256" key="3">
    <source>
        <dbReference type="ARBA" id="ARBA00022692"/>
    </source>
</evidence>
<accession>A0A6I8VN57</accession>
<feature type="transmembrane region" description="Helical" evidence="7">
    <location>
        <begin position="708"/>
        <end position="726"/>
    </location>
</feature>
<evidence type="ECO:0000313" key="8">
    <source>
        <dbReference type="Proteomes" id="UP000001819"/>
    </source>
</evidence>
<keyword evidence="8" id="KW-1185">Reference proteome</keyword>
<protein>
    <submittedName>
        <fullName evidence="9">Prominin-like protein isoform X2</fullName>
    </submittedName>
</protein>
<organism evidence="8 9">
    <name type="scientific">Drosophila pseudoobscura pseudoobscura</name>
    <name type="common">Fruit fly</name>
    <dbReference type="NCBI Taxonomy" id="46245"/>
    <lineage>
        <taxon>Eukaryota</taxon>
        <taxon>Metazoa</taxon>
        <taxon>Ecdysozoa</taxon>
        <taxon>Arthropoda</taxon>
        <taxon>Hexapoda</taxon>
        <taxon>Insecta</taxon>
        <taxon>Pterygota</taxon>
        <taxon>Neoptera</taxon>
        <taxon>Endopterygota</taxon>
        <taxon>Diptera</taxon>
        <taxon>Brachycera</taxon>
        <taxon>Muscomorpha</taxon>
        <taxon>Ephydroidea</taxon>
        <taxon>Drosophilidae</taxon>
        <taxon>Drosophila</taxon>
        <taxon>Sophophora</taxon>
    </lineage>
</organism>
<keyword evidence="4 7" id="KW-1133">Transmembrane helix</keyword>
<name>A0A6I8VN57_DROPS</name>
<reference evidence="8" key="1">
    <citation type="submission" date="2024-06" db="UniProtKB">
        <authorList>
            <consortium name="RefSeq"/>
        </authorList>
    </citation>
    <scope>NUCLEOTIDE SEQUENCE [LARGE SCALE GENOMIC DNA]</scope>
    <source>
        <strain evidence="8">MV2-25</strain>
    </source>
</reference>
<reference evidence="9" key="2">
    <citation type="submission" date="2025-08" db="UniProtKB">
        <authorList>
            <consortium name="RefSeq"/>
        </authorList>
    </citation>
    <scope>IDENTIFICATION</scope>
    <source>
        <strain evidence="9">MV-25-SWS-2005</strain>
        <tissue evidence="9">Whole body</tissue>
    </source>
</reference>
<comment type="subcellular location">
    <subcellularLocation>
        <location evidence="1">Membrane</location>
        <topology evidence="1">Multi-pass membrane protein</topology>
    </subcellularLocation>
</comment>
<proteinExistence type="inferred from homology"/>
<feature type="transmembrane region" description="Helical" evidence="7">
    <location>
        <begin position="67"/>
        <end position="89"/>
    </location>
</feature>
<evidence type="ECO:0000256" key="1">
    <source>
        <dbReference type="ARBA" id="ARBA00004141"/>
    </source>
</evidence>
<dbReference type="PANTHER" id="PTHR22730:SF1">
    <property type="entry name" value="PROMININ-LIKE PROTEIN"/>
    <property type="match status" value="1"/>
</dbReference>